<reference evidence="5 6" key="1">
    <citation type="submission" date="2019-01" db="EMBL/GenBank/DDBJ databases">
        <title>Sequencing of cultivated peanut Arachis hypogaea provides insights into genome evolution and oil improvement.</title>
        <authorList>
            <person name="Chen X."/>
        </authorList>
    </citation>
    <scope>NUCLEOTIDE SEQUENCE [LARGE SCALE GENOMIC DNA]</scope>
    <source>
        <strain evidence="6">cv. Fuhuasheng</strain>
        <tissue evidence="5">Leaves</tissue>
    </source>
</reference>
<dbReference type="GO" id="GO:0022857">
    <property type="term" value="F:transmembrane transporter activity"/>
    <property type="evidence" value="ECO:0007669"/>
    <property type="project" value="InterPro"/>
</dbReference>
<keyword evidence="6" id="KW-1185">Reference proteome</keyword>
<dbReference type="InterPro" id="IPR030184">
    <property type="entry name" value="WAT1-related"/>
</dbReference>
<evidence type="ECO:0008006" key="7">
    <source>
        <dbReference type="Google" id="ProtNLM"/>
    </source>
</evidence>
<evidence type="ECO:0000256" key="4">
    <source>
        <dbReference type="SAM" id="Phobius"/>
    </source>
</evidence>
<keyword evidence="2 4" id="KW-1133">Transmembrane helix</keyword>
<evidence type="ECO:0000313" key="5">
    <source>
        <dbReference type="EMBL" id="RYR15988.1"/>
    </source>
</evidence>
<protein>
    <recommendedName>
        <fullName evidence="7">WAT1-related protein</fullName>
    </recommendedName>
</protein>
<dbReference type="EMBL" id="SDMP01000014">
    <property type="protein sequence ID" value="RYR15988.1"/>
    <property type="molecule type" value="Genomic_DNA"/>
</dbReference>
<keyword evidence="1 4" id="KW-0812">Transmembrane</keyword>
<keyword evidence="3 4" id="KW-0472">Membrane</keyword>
<proteinExistence type="predicted"/>
<evidence type="ECO:0000313" key="6">
    <source>
        <dbReference type="Proteomes" id="UP000289738"/>
    </source>
</evidence>
<dbReference type="STRING" id="3818.A0A444ZP92"/>
<organism evidence="5 6">
    <name type="scientific">Arachis hypogaea</name>
    <name type="common">Peanut</name>
    <dbReference type="NCBI Taxonomy" id="3818"/>
    <lineage>
        <taxon>Eukaryota</taxon>
        <taxon>Viridiplantae</taxon>
        <taxon>Streptophyta</taxon>
        <taxon>Embryophyta</taxon>
        <taxon>Tracheophyta</taxon>
        <taxon>Spermatophyta</taxon>
        <taxon>Magnoliopsida</taxon>
        <taxon>eudicotyledons</taxon>
        <taxon>Gunneridae</taxon>
        <taxon>Pentapetalae</taxon>
        <taxon>rosids</taxon>
        <taxon>fabids</taxon>
        <taxon>Fabales</taxon>
        <taxon>Fabaceae</taxon>
        <taxon>Papilionoideae</taxon>
        <taxon>50 kb inversion clade</taxon>
        <taxon>dalbergioids sensu lato</taxon>
        <taxon>Dalbergieae</taxon>
        <taxon>Pterocarpus clade</taxon>
        <taxon>Arachis</taxon>
    </lineage>
</organism>
<dbReference type="GO" id="GO:0016020">
    <property type="term" value="C:membrane"/>
    <property type="evidence" value="ECO:0007669"/>
    <property type="project" value="InterPro"/>
</dbReference>
<comment type="caution">
    <text evidence="5">The sequence shown here is derived from an EMBL/GenBank/DDBJ whole genome shotgun (WGS) entry which is preliminary data.</text>
</comment>
<feature type="transmembrane region" description="Helical" evidence="4">
    <location>
        <begin position="50"/>
        <end position="70"/>
    </location>
</feature>
<accession>A0A444ZP92</accession>
<evidence type="ECO:0000256" key="3">
    <source>
        <dbReference type="ARBA" id="ARBA00023136"/>
    </source>
</evidence>
<dbReference type="PANTHER" id="PTHR31218">
    <property type="entry name" value="WAT1-RELATED PROTEIN"/>
    <property type="match status" value="1"/>
</dbReference>
<feature type="transmembrane region" description="Helical" evidence="4">
    <location>
        <begin position="20"/>
        <end position="44"/>
    </location>
</feature>
<feature type="transmembrane region" description="Helical" evidence="4">
    <location>
        <begin position="82"/>
        <end position="103"/>
    </location>
</feature>
<feature type="transmembrane region" description="Helical" evidence="4">
    <location>
        <begin position="109"/>
        <end position="131"/>
    </location>
</feature>
<sequence length="132" mass="14821">MEQKKSSIVLVLKEFKPHFLMVLAQVGYASLYFITEAWMSPFLYVTYHHIVAATPPLVAAVVMFPFAFFLERNERPKLTFALFMEIFVLSLVGISVPINMYLASTSPTFVASIVNVIASLTFIIAVVLRLAN</sequence>
<evidence type="ECO:0000256" key="2">
    <source>
        <dbReference type="ARBA" id="ARBA00022989"/>
    </source>
</evidence>
<dbReference type="Proteomes" id="UP000289738">
    <property type="component" value="Chromosome B04"/>
</dbReference>
<name>A0A444ZP92_ARAHY</name>
<dbReference type="AlphaFoldDB" id="A0A444ZP92"/>
<evidence type="ECO:0000256" key="1">
    <source>
        <dbReference type="ARBA" id="ARBA00022692"/>
    </source>
</evidence>
<gene>
    <name evidence="5" type="ORF">Ahy_B04g072971</name>
</gene>